<proteinExistence type="predicted"/>
<accession>A0ACA9PH49</accession>
<evidence type="ECO:0000313" key="1">
    <source>
        <dbReference type="EMBL" id="CAG8708595.1"/>
    </source>
</evidence>
<feature type="non-terminal residue" evidence="1">
    <location>
        <position position="1"/>
    </location>
</feature>
<reference evidence="1" key="1">
    <citation type="submission" date="2021-06" db="EMBL/GenBank/DDBJ databases">
        <authorList>
            <person name="Kallberg Y."/>
            <person name="Tangrot J."/>
            <person name="Rosling A."/>
        </authorList>
    </citation>
    <scope>NUCLEOTIDE SEQUENCE</scope>
    <source>
        <strain evidence="1">28 12/20/2015</strain>
    </source>
</reference>
<sequence length="70" mass="8150">NVDLDLETNEPDNLQSKARIESYQSSRSPSIELQNQQTYIENQQNQICESPNRYKSNKSSLFAADKYQHN</sequence>
<name>A0ACA9PH49_9GLOM</name>
<feature type="non-terminal residue" evidence="1">
    <location>
        <position position="70"/>
    </location>
</feature>
<protein>
    <submittedName>
        <fullName evidence="1">15856_t:CDS:1</fullName>
    </submittedName>
</protein>
<organism evidence="1 2">
    <name type="scientific">Cetraspora pellucida</name>
    <dbReference type="NCBI Taxonomy" id="1433469"/>
    <lineage>
        <taxon>Eukaryota</taxon>
        <taxon>Fungi</taxon>
        <taxon>Fungi incertae sedis</taxon>
        <taxon>Mucoromycota</taxon>
        <taxon>Glomeromycotina</taxon>
        <taxon>Glomeromycetes</taxon>
        <taxon>Diversisporales</taxon>
        <taxon>Gigasporaceae</taxon>
        <taxon>Cetraspora</taxon>
    </lineage>
</organism>
<comment type="caution">
    <text evidence="1">The sequence shown here is derived from an EMBL/GenBank/DDBJ whole genome shotgun (WGS) entry which is preliminary data.</text>
</comment>
<dbReference type="Proteomes" id="UP000789366">
    <property type="component" value="Unassembled WGS sequence"/>
</dbReference>
<evidence type="ECO:0000313" key="2">
    <source>
        <dbReference type="Proteomes" id="UP000789366"/>
    </source>
</evidence>
<keyword evidence="2" id="KW-1185">Reference proteome</keyword>
<dbReference type="EMBL" id="CAJVPW010025411">
    <property type="protein sequence ID" value="CAG8708595.1"/>
    <property type="molecule type" value="Genomic_DNA"/>
</dbReference>
<gene>
    <name evidence="1" type="ORF">SPELUC_LOCUS11676</name>
</gene>